<evidence type="ECO:0008006" key="3">
    <source>
        <dbReference type="Google" id="ProtNLM"/>
    </source>
</evidence>
<proteinExistence type="predicted"/>
<gene>
    <name evidence="1" type="ORF">AWC30_02950</name>
</gene>
<dbReference type="RefSeq" id="WP_085107944.1">
    <property type="nucleotide sequence ID" value="NZ_JACKSN010000136.1"/>
</dbReference>
<sequence length="269" mass="29546">MTSPATPGGVPDQRDWGAVLGSWRLLVNPAKNASQVYELIVGLSAPILARSYHQLRAHPNGRRLLAEKPDLLAALGDDEYLASLPVGSLGHAYRSFLTTNRLDAGVFSVDEVIRPIAERRGWDDDFFYMIRRGTALHDMFHTLGGYGPDMGGEFGNLGFHCGQMEPSGALKALALSSTGVLIPASPVRKLRYFRQAVRRGQRADNLMAAPYEELLDRPLDEVRALLGVEPTATAHPDGHLFVSWMPPGMTAPTRWDYDAQLRAELQQSA</sequence>
<dbReference type="AlphaFoldDB" id="A0A1X2EP88"/>
<dbReference type="GO" id="GO:0006744">
    <property type="term" value="P:ubiquinone biosynthetic process"/>
    <property type="evidence" value="ECO:0007669"/>
    <property type="project" value="InterPro"/>
</dbReference>
<dbReference type="STRING" id="1798.AWC30_02950"/>
<protein>
    <recommendedName>
        <fullName evidence="3">Coenzyme Q (Ubiquinone) biosynthesis protein Coq4</fullName>
    </recommendedName>
</protein>
<name>A0A1X2EP88_9MYCO</name>
<reference evidence="1 2" key="1">
    <citation type="submission" date="2016-01" db="EMBL/GenBank/DDBJ databases">
        <title>The new phylogeny of the genus Mycobacterium.</title>
        <authorList>
            <person name="Tarcisio F."/>
            <person name="Conor M."/>
            <person name="Antonella G."/>
            <person name="Elisabetta G."/>
            <person name="Giulia F.S."/>
            <person name="Sara T."/>
            <person name="Anna F."/>
            <person name="Clotilde B."/>
            <person name="Roberto B."/>
            <person name="Veronica D.S."/>
            <person name="Fabio R."/>
            <person name="Monica P."/>
            <person name="Olivier J."/>
            <person name="Enrico T."/>
            <person name="Nicola S."/>
        </authorList>
    </citation>
    <scope>NUCLEOTIDE SEQUENCE [LARGE SCALE GENOMIC DNA]</scope>
    <source>
        <strain evidence="1 2">DSM 44153</strain>
    </source>
</reference>
<evidence type="ECO:0000313" key="2">
    <source>
        <dbReference type="Proteomes" id="UP000193090"/>
    </source>
</evidence>
<comment type="caution">
    <text evidence="1">The sequence shown here is derived from an EMBL/GenBank/DDBJ whole genome shotgun (WGS) entry which is preliminary data.</text>
</comment>
<evidence type="ECO:0000313" key="1">
    <source>
        <dbReference type="EMBL" id="ORX07896.1"/>
    </source>
</evidence>
<dbReference type="EMBL" id="LQPZ01000008">
    <property type="protein sequence ID" value="ORX07896.1"/>
    <property type="molecule type" value="Genomic_DNA"/>
</dbReference>
<dbReference type="Proteomes" id="UP000193090">
    <property type="component" value="Unassembled WGS sequence"/>
</dbReference>
<organism evidence="1 2">
    <name type="scientific">Mycolicibacillus trivialis</name>
    <dbReference type="NCBI Taxonomy" id="1798"/>
    <lineage>
        <taxon>Bacteria</taxon>
        <taxon>Bacillati</taxon>
        <taxon>Actinomycetota</taxon>
        <taxon>Actinomycetes</taxon>
        <taxon>Mycobacteriales</taxon>
        <taxon>Mycobacteriaceae</taxon>
        <taxon>Mycolicibacillus</taxon>
    </lineage>
</organism>
<dbReference type="InterPro" id="IPR007715">
    <property type="entry name" value="Coq4"/>
</dbReference>
<dbReference type="PANTHER" id="PTHR12922">
    <property type="entry name" value="UBIQUINONE BIOSYNTHESIS PROTEIN"/>
    <property type="match status" value="1"/>
</dbReference>
<dbReference type="PANTHER" id="PTHR12922:SF7">
    <property type="entry name" value="UBIQUINONE BIOSYNTHESIS PROTEIN COQ4 HOMOLOG, MITOCHONDRIAL"/>
    <property type="match status" value="1"/>
</dbReference>
<dbReference type="Pfam" id="PF05019">
    <property type="entry name" value="Coq4"/>
    <property type="match status" value="1"/>
</dbReference>
<dbReference type="OrthoDB" id="9775927at2"/>
<keyword evidence="2" id="KW-1185">Reference proteome</keyword>
<accession>A0A1X2EP88</accession>